<dbReference type="Pfam" id="PF10677">
    <property type="entry name" value="DUF2490"/>
    <property type="match status" value="1"/>
</dbReference>
<accession>A0ABS9J2X9</accession>
<reference evidence="2 3" key="1">
    <citation type="submission" date="2021-01" db="EMBL/GenBank/DDBJ databases">
        <title>Genome sequencing of Joostella atrarenae M1-2 (= KCTC 23194).</title>
        <authorList>
            <person name="Zakaria M.R."/>
            <person name="Lam M.Q."/>
            <person name="Chong C.S."/>
        </authorList>
    </citation>
    <scope>NUCLEOTIDE SEQUENCE [LARGE SCALE GENOMIC DNA]</scope>
    <source>
        <strain evidence="2 3">M1-2</strain>
    </source>
</reference>
<proteinExistence type="predicted"/>
<keyword evidence="1" id="KW-0732">Signal</keyword>
<dbReference type="InterPro" id="IPR019619">
    <property type="entry name" value="DUF2490"/>
</dbReference>
<organism evidence="2 3">
    <name type="scientific">Joostella atrarenae</name>
    <dbReference type="NCBI Taxonomy" id="679257"/>
    <lineage>
        <taxon>Bacteria</taxon>
        <taxon>Pseudomonadati</taxon>
        <taxon>Bacteroidota</taxon>
        <taxon>Flavobacteriia</taxon>
        <taxon>Flavobacteriales</taxon>
        <taxon>Flavobacteriaceae</taxon>
        <taxon>Joostella</taxon>
    </lineage>
</organism>
<dbReference type="EMBL" id="JAETXX010000004">
    <property type="protein sequence ID" value="MCF8714770.1"/>
    <property type="molecule type" value="Genomic_DNA"/>
</dbReference>
<comment type="caution">
    <text evidence="2">The sequence shown here is derived from an EMBL/GenBank/DDBJ whole genome shotgun (WGS) entry which is preliminary data.</text>
</comment>
<feature type="chain" id="PRO_5047292574" evidence="1">
    <location>
        <begin position="26"/>
        <end position="233"/>
    </location>
</feature>
<dbReference type="Proteomes" id="UP000829517">
    <property type="component" value="Unassembled WGS sequence"/>
</dbReference>
<sequence>MQKGIFTLKKTFLLLFILNIFNISAQNGTDNLGSWFALNGTNMISKKFSWHTEAQFRYFEFVDKFNQTLLRTGINYHFSKKSSVTAGYAYIDTAPYNRVNDLLKSTENRIYEQFILRNNLGKFSFRHRYRLEQRWISSSGSTSLFNRFRYNLQVTYPIADKWKLIVFDEIMINFEPDLFNQNRFFAGFAYIPRNYIAFQLGYLKNHFIDKNFDRISLTVAFKTDFIANALKKN</sequence>
<evidence type="ECO:0000256" key="1">
    <source>
        <dbReference type="SAM" id="SignalP"/>
    </source>
</evidence>
<gene>
    <name evidence="2" type="ORF">JM658_08000</name>
</gene>
<feature type="signal peptide" evidence="1">
    <location>
        <begin position="1"/>
        <end position="25"/>
    </location>
</feature>
<protein>
    <submittedName>
        <fullName evidence="2">DUF2490 domain-containing protein</fullName>
    </submittedName>
</protein>
<dbReference type="RefSeq" id="WP_236958735.1">
    <property type="nucleotide sequence ID" value="NZ_JAETXX010000004.1"/>
</dbReference>
<evidence type="ECO:0000313" key="3">
    <source>
        <dbReference type="Proteomes" id="UP000829517"/>
    </source>
</evidence>
<evidence type="ECO:0000313" key="2">
    <source>
        <dbReference type="EMBL" id="MCF8714770.1"/>
    </source>
</evidence>
<keyword evidence="3" id="KW-1185">Reference proteome</keyword>
<name>A0ABS9J2X9_9FLAO</name>